<accession>A0A7R9AQV6</accession>
<sequence length="136" mass="15672">MADEIQLLRKFLHRSLIVFSSQPRSSHHVHSDCHSININRMCNARHIDYVVISLLSSDLQIHPTSPDGNALIAYDPKQHNSSKYWISNIESFLKAAHGQCKMARSKRLGLSHASQYRFDRRMLNARNEIITHNTPQ</sequence>
<evidence type="ECO:0000313" key="1">
    <source>
        <dbReference type="EMBL" id="CAD7258773.1"/>
    </source>
</evidence>
<proteinExistence type="predicted"/>
<reference evidence="1" key="1">
    <citation type="submission" date="2020-11" db="EMBL/GenBank/DDBJ databases">
        <authorList>
            <person name="Tran Van P."/>
        </authorList>
    </citation>
    <scope>NUCLEOTIDE SEQUENCE</scope>
</reference>
<name>A0A7R9AQV6_TIMSH</name>
<protein>
    <submittedName>
        <fullName evidence="1">Uncharacterized protein</fullName>
    </submittedName>
</protein>
<dbReference type="EMBL" id="OC000958">
    <property type="protein sequence ID" value="CAD7258773.1"/>
    <property type="molecule type" value="Genomic_DNA"/>
</dbReference>
<dbReference type="AlphaFoldDB" id="A0A7R9AQV6"/>
<gene>
    <name evidence="1" type="ORF">TSIB3V08_LOCUS2994</name>
</gene>
<organism evidence="1">
    <name type="scientific">Timema shepardi</name>
    <name type="common">Walking stick</name>
    <dbReference type="NCBI Taxonomy" id="629360"/>
    <lineage>
        <taxon>Eukaryota</taxon>
        <taxon>Metazoa</taxon>
        <taxon>Ecdysozoa</taxon>
        <taxon>Arthropoda</taxon>
        <taxon>Hexapoda</taxon>
        <taxon>Insecta</taxon>
        <taxon>Pterygota</taxon>
        <taxon>Neoptera</taxon>
        <taxon>Polyneoptera</taxon>
        <taxon>Phasmatodea</taxon>
        <taxon>Timematodea</taxon>
        <taxon>Timematoidea</taxon>
        <taxon>Timematidae</taxon>
        <taxon>Timema</taxon>
    </lineage>
</organism>